<dbReference type="RefSeq" id="WP_012486550.1">
    <property type="nucleotide sequence ID" value="NC_010995.1"/>
</dbReference>
<reference evidence="9 10" key="1">
    <citation type="journal article" date="2008" name="J. Bacteriol.">
        <title>Insights into plant cell wall degradation from the genome sequence of the soil bacterium Cellvibrio japonicus.</title>
        <authorList>
            <person name="Deboy R.T."/>
            <person name="Mongodin E.F."/>
            <person name="Fouts D.E."/>
            <person name="Tailford L.E."/>
            <person name="Khouri H."/>
            <person name="Emerson J.B."/>
            <person name="Mohamoud Y."/>
            <person name="Watkins K."/>
            <person name="Henrissat B."/>
            <person name="Gilbert H.J."/>
            <person name="Nelson K.E."/>
        </authorList>
    </citation>
    <scope>NUCLEOTIDE SEQUENCE [LARGE SCALE GENOMIC DNA]</scope>
    <source>
        <strain evidence="9 10">Ueda107</strain>
    </source>
</reference>
<name>B3PL78_CELJU</name>
<evidence type="ECO:0000313" key="10">
    <source>
        <dbReference type="Proteomes" id="UP000001036"/>
    </source>
</evidence>
<keyword evidence="4" id="KW-0479">Metal-binding</keyword>
<dbReference type="InterPro" id="IPR007340">
    <property type="entry name" value="LysM_Opacity-associatedA"/>
</dbReference>
<feature type="domain" description="LysM" evidence="8">
    <location>
        <begin position="109"/>
        <end position="157"/>
    </location>
</feature>
<evidence type="ECO:0000259" key="8">
    <source>
        <dbReference type="PROSITE" id="PS51782"/>
    </source>
</evidence>
<sequence length="477" mass="51995">MAPPKSRTNITAISLINAFPRGHMIALALLLLCLLFSLVVSHPQDPESTIAVPISSTESSNFDARPLLPSLDVSLNTEPLSQTTDTPPSALPLATSTQAEVLPQGPQPKEFTVQSGDSLSLLFRRAGLGDKDIYELFNDAAEAKNLRKIKPGQKLTFLVDDNQLKELVYTINTLDSMTFTRASKGFIAKDTSLQPDIQHGFSQGVIDSSLYMAGKRSGLSTGLTMELANIFGWDIDFALDIQKGDAFKVMYEEQHLDGKRIGYGKILAAEFTNSGKTFRAVRYVDKDGVARYYTPDGRGMQKAFLRTPIEFARISSHFNLARKHPVLHIIRAHKGTDYAAARGTPIRATGDGKVSFAGRKGGYGNCIIINHGSGYETLYGHMNNFAKGMRAGTRISQGDIIGYVGSTGLASGPHLHYEFHVNGQVRNPVTVPLPKSMGIDKSQLAVFNESTRPLIAKLNEFSDNTQVAMAKGTTRNN</sequence>
<evidence type="ECO:0000256" key="2">
    <source>
        <dbReference type="ARBA" id="ARBA00004196"/>
    </source>
</evidence>
<evidence type="ECO:0000256" key="5">
    <source>
        <dbReference type="ARBA" id="ARBA00022801"/>
    </source>
</evidence>
<dbReference type="CDD" id="cd00118">
    <property type="entry name" value="LysM"/>
    <property type="match status" value="1"/>
</dbReference>
<dbReference type="CDD" id="cd12797">
    <property type="entry name" value="M23_peptidase"/>
    <property type="match status" value="1"/>
</dbReference>
<dbReference type="eggNOG" id="COG0739">
    <property type="taxonomic scope" value="Bacteria"/>
</dbReference>
<dbReference type="EMBL" id="CP000934">
    <property type="protein sequence ID" value="ACE83269.1"/>
    <property type="molecule type" value="Genomic_DNA"/>
</dbReference>
<evidence type="ECO:0000256" key="4">
    <source>
        <dbReference type="ARBA" id="ARBA00022723"/>
    </source>
</evidence>
<dbReference type="HOGENOM" id="CLU_026846_3_2_6"/>
<dbReference type="InterPro" id="IPR018392">
    <property type="entry name" value="LysM"/>
</dbReference>
<organism evidence="9 10">
    <name type="scientific">Cellvibrio japonicus (strain Ueda107)</name>
    <name type="common">Pseudomonas fluorescens subsp. cellulosa</name>
    <dbReference type="NCBI Taxonomy" id="498211"/>
    <lineage>
        <taxon>Bacteria</taxon>
        <taxon>Pseudomonadati</taxon>
        <taxon>Pseudomonadota</taxon>
        <taxon>Gammaproteobacteria</taxon>
        <taxon>Cellvibrionales</taxon>
        <taxon>Cellvibrionaceae</taxon>
        <taxon>Cellvibrio</taxon>
    </lineage>
</organism>
<dbReference type="eggNOG" id="COG3061">
    <property type="taxonomic scope" value="Bacteria"/>
</dbReference>
<dbReference type="InterPro" id="IPR045834">
    <property type="entry name" value="Csd3_N2"/>
</dbReference>
<dbReference type="PANTHER" id="PTHR21666">
    <property type="entry name" value="PEPTIDASE-RELATED"/>
    <property type="match status" value="1"/>
</dbReference>
<dbReference type="InterPro" id="IPR050570">
    <property type="entry name" value="Cell_wall_metabolism_enzyme"/>
</dbReference>
<dbReference type="KEGG" id="cja:CJA_0890"/>
<accession>B3PL78</accession>
<evidence type="ECO:0000313" key="9">
    <source>
        <dbReference type="EMBL" id="ACE83269.1"/>
    </source>
</evidence>
<dbReference type="InterPro" id="IPR016047">
    <property type="entry name" value="M23ase_b-sheet_dom"/>
</dbReference>
<evidence type="ECO:0000256" key="3">
    <source>
        <dbReference type="ARBA" id="ARBA00022670"/>
    </source>
</evidence>
<dbReference type="Gene3D" id="2.70.70.10">
    <property type="entry name" value="Glucose Permease (Domain IIA)"/>
    <property type="match status" value="1"/>
</dbReference>
<keyword evidence="7" id="KW-0482">Metalloprotease</keyword>
<dbReference type="Pfam" id="PF19425">
    <property type="entry name" value="Csd3_N2"/>
    <property type="match status" value="1"/>
</dbReference>
<dbReference type="PROSITE" id="PS51782">
    <property type="entry name" value="LYSM"/>
    <property type="match status" value="1"/>
</dbReference>
<keyword evidence="5" id="KW-0378">Hydrolase</keyword>
<dbReference type="SUPFAM" id="SSF51261">
    <property type="entry name" value="Duplicated hybrid motif"/>
    <property type="match status" value="1"/>
</dbReference>
<dbReference type="GO" id="GO:0030313">
    <property type="term" value="C:cell envelope"/>
    <property type="evidence" value="ECO:0007669"/>
    <property type="project" value="UniProtKB-SubCell"/>
</dbReference>
<proteinExistence type="predicted"/>
<dbReference type="GO" id="GO:0006508">
    <property type="term" value="P:proteolysis"/>
    <property type="evidence" value="ECO:0007669"/>
    <property type="project" value="UniProtKB-KW"/>
</dbReference>
<dbReference type="Pfam" id="PF04225">
    <property type="entry name" value="LysM_OapA"/>
    <property type="match status" value="1"/>
</dbReference>
<evidence type="ECO:0000256" key="7">
    <source>
        <dbReference type="ARBA" id="ARBA00023049"/>
    </source>
</evidence>
<comment type="cofactor">
    <cofactor evidence="1">
        <name>Zn(2+)</name>
        <dbReference type="ChEBI" id="CHEBI:29105"/>
    </cofactor>
</comment>
<dbReference type="STRING" id="498211.CJA_0890"/>
<dbReference type="GO" id="GO:0004222">
    <property type="term" value="F:metalloendopeptidase activity"/>
    <property type="evidence" value="ECO:0007669"/>
    <property type="project" value="TreeGrafter"/>
</dbReference>
<dbReference type="GO" id="GO:0042834">
    <property type="term" value="F:peptidoglycan binding"/>
    <property type="evidence" value="ECO:0007669"/>
    <property type="project" value="InterPro"/>
</dbReference>
<dbReference type="Proteomes" id="UP000001036">
    <property type="component" value="Chromosome"/>
</dbReference>
<dbReference type="Gene3D" id="3.10.450.350">
    <property type="match status" value="2"/>
</dbReference>
<dbReference type="FunFam" id="2.70.70.10:FF:000002">
    <property type="entry name" value="Murein DD-endopeptidase MepM"/>
    <property type="match status" value="1"/>
</dbReference>
<evidence type="ECO:0000256" key="6">
    <source>
        <dbReference type="ARBA" id="ARBA00022833"/>
    </source>
</evidence>
<protein>
    <submittedName>
        <fullName evidence="9">Peptidase, M23/M37 family</fullName>
    </submittedName>
</protein>
<dbReference type="AlphaFoldDB" id="B3PL78"/>
<dbReference type="PANTHER" id="PTHR21666:SF288">
    <property type="entry name" value="CELL DIVISION PROTEIN YTFB"/>
    <property type="match status" value="1"/>
</dbReference>
<keyword evidence="3" id="KW-0645">Protease</keyword>
<evidence type="ECO:0000256" key="1">
    <source>
        <dbReference type="ARBA" id="ARBA00001947"/>
    </source>
</evidence>
<comment type="subcellular location">
    <subcellularLocation>
        <location evidence="2">Cell envelope</location>
    </subcellularLocation>
</comment>
<keyword evidence="6" id="KW-0862">Zinc</keyword>
<keyword evidence="10" id="KW-1185">Reference proteome</keyword>
<dbReference type="GO" id="GO:0046872">
    <property type="term" value="F:metal ion binding"/>
    <property type="evidence" value="ECO:0007669"/>
    <property type="project" value="UniProtKB-KW"/>
</dbReference>
<dbReference type="InterPro" id="IPR011055">
    <property type="entry name" value="Dup_hybrid_motif"/>
</dbReference>
<dbReference type="Pfam" id="PF01551">
    <property type="entry name" value="Peptidase_M23"/>
    <property type="match status" value="1"/>
</dbReference>
<gene>
    <name evidence="9" type="primary">trg3</name>
    <name evidence="9" type="ordered locus">CJA_0890</name>
</gene>